<dbReference type="Proteomes" id="UP000469890">
    <property type="component" value="Unassembled WGS sequence"/>
</dbReference>
<evidence type="ECO:0000256" key="1">
    <source>
        <dbReference type="SAM" id="Coils"/>
    </source>
</evidence>
<gene>
    <name evidence="3" type="ORF">FB192DRAFT_1352429</name>
</gene>
<reference evidence="3 4" key="1">
    <citation type="submission" date="2019-09" db="EMBL/GenBank/DDBJ databases">
        <authorList>
            <consortium name="DOE Joint Genome Institute"/>
            <person name="Mondo S.J."/>
            <person name="Navarro-Mendoza M.I."/>
            <person name="Perez-Arques C."/>
            <person name="Panchal S."/>
            <person name="Nicolas F.E."/>
            <person name="Ganguly P."/>
            <person name="Pangilinan J."/>
            <person name="Grigoriev I."/>
            <person name="Heitman J."/>
            <person name="Sanya K."/>
            <person name="Garre V."/>
        </authorList>
    </citation>
    <scope>NUCLEOTIDE SEQUENCE [LARGE SCALE GENOMIC DNA]</scope>
    <source>
        <strain evidence="3 4">MU402</strain>
    </source>
</reference>
<proteinExistence type="predicted"/>
<evidence type="ECO:0000259" key="2">
    <source>
        <dbReference type="Pfam" id="PF15456"/>
    </source>
</evidence>
<comment type="caution">
    <text evidence="3">The sequence shown here is derived from an EMBL/GenBank/DDBJ whole genome shotgun (WGS) entry which is preliminary data.</text>
</comment>
<dbReference type="EMBL" id="JAAECE010000001">
    <property type="protein sequence ID" value="KAF1806798.1"/>
    <property type="molecule type" value="Genomic_DNA"/>
</dbReference>
<evidence type="ECO:0000313" key="3">
    <source>
        <dbReference type="EMBL" id="KAF1806798.1"/>
    </source>
</evidence>
<name>A0A8H4BQX4_MUCCL</name>
<dbReference type="InterPro" id="IPR029191">
    <property type="entry name" value="Uds1"/>
</dbReference>
<organism evidence="3 4">
    <name type="scientific">Mucor circinelloides f. lusitanicus</name>
    <name type="common">Mucor racemosus var. lusitanicus</name>
    <dbReference type="NCBI Taxonomy" id="29924"/>
    <lineage>
        <taxon>Eukaryota</taxon>
        <taxon>Fungi</taxon>
        <taxon>Fungi incertae sedis</taxon>
        <taxon>Mucoromycota</taxon>
        <taxon>Mucoromycotina</taxon>
        <taxon>Mucoromycetes</taxon>
        <taxon>Mucorales</taxon>
        <taxon>Mucorineae</taxon>
        <taxon>Mucoraceae</taxon>
        <taxon>Mucor</taxon>
    </lineage>
</organism>
<feature type="coiled-coil region" evidence="1">
    <location>
        <begin position="571"/>
        <end position="598"/>
    </location>
</feature>
<sequence length="613" mass="71319">MSTTSLRESRSPMVPSRSPFRIRDSQLKKQEPNNDRWSFTMELGNMWNMKPHHDVYLDSAKHQHHAMDTMFSSSHLLTQLLISQAILDSNDFQVLTFDTLDKLKKELSQIQDHLANISKNIQLESRIATISKSLENVNLKNSRNSVIYLQHQRQHNEHKIKYMSNQLETMRKREIDIKKTILQHTAGILNKGIHSLENQTLSQNDRHHHTALNQVINRIDQLYSSKIPSSSLSITTPASSLDTLQKLSLLEQLLLSGQSTEKDLVKANQNKMQLLAIQVQKDRLMSKMIDMELLTTKLLSHVSLFPQRQMAYKMELMQYQSESLELCIWDKRRQRNEEADNLSQALASHAQGGSGHNNVIAIKQRYQKQLEDQAKSYEADISKQQVSLQRTTQMKQHLEATCNDLVSEKSELEKLVQEKSRQIDQQDNEMSRLNHELRNLRHPPAAAATSPTPPRSKADEQFIEQEKKRLKQDFEKRESRWTSHTTLMEDRFDQLLDNFDKLTNSAIEFDSHRMRYDKKIEDLHHSINNLEMELYDEKVKRIGCSEDGSGAAAATTVSLRKEFRLLVADIKKTHQQRMDREADEIRRLQLQLQELQNTNTKSHKYQQSMATQT</sequence>
<dbReference type="Pfam" id="PF15456">
    <property type="entry name" value="Uds1"/>
    <property type="match status" value="1"/>
</dbReference>
<keyword evidence="1" id="KW-0175">Coiled coil</keyword>
<feature type="domain" description="Up-regulated during septation protein 1" evidence="2">
    <location>
        <begin position="79"/>
        <end position="190"/>
    </location>
</feature>
<evidence type="ECO:0000313" key="4">
    <source>
        <dbReference type="Proteomes" id="UP000469890"/>
    </source>
</evidence>
<protein>
    <submittedName>
        <fullName evidence="3">Up-regulated during septation-domain-containing protein</fullName>
    </submittedName>
</protein>
<feature type="coiled-coil region" evidence="1">
    <location>
        <begin position="367"/>
        <end position="436"/>
    </location>
</feature>
<accession>A0A8H4BQX4</accession>
<dbReference type="AlphaFoldDB" id="A0A8H4BQX4"/>